<dbReference type="STRING" id="1236973.JCM9157_3150"/>
<dbReference type="InterPro" id="IPR006938">
    <property type="entry name" value="DUF624"/>
</dbReference>
<evidence type="ECO:0000313" key="3">
    <source>
        <dbReference type="Proteomes" id="UP000018896"/>
    </source>
</evidence>
<dbReference type="Proteomes" id="UP000018896">
    <property type="component" value="Unassembled WGS sequence"/>
</dbReference>
<feature type="transmembrane region" description="Helical" evidence="1">
    <location>
        <begin position="114"/>
        <end position="135"/>
    </location>
</feature>
<name>W4QV96_HALA3</name>
<dbReference type="EMBL" id="BAUV01000026">
    <property type="protein sequence ID" value="GAE36006.1"/>
    <property type="molecule type" value="Genomic_DNA"/>
</dbReference>
<feature type="transmembrane region" description="Helical" evidence="1">
    <location>
        <begin position="78"/>
        <end position="94"/>
    </location>
</feature>
<gene>
    <name evidence="2" type="ORF">JCM9157_3150</name>
</gene>
<protein>
    <recommendedName>
        <fullName evidence="4">DUF624 domain-containing protein</fullName>
    </recommendedName>
</protein>
<feature type="transmembrane region" description="Helical" evidence="1">
    <location>
        <begin position="174"/>
        <end position="198"/>
    </location>
</feature>
<accession>W4QV96</accession>
<dbReference type="RefSeq" id="WP_035665677.1">
    <property type="nucleotide sequence ID" value="NZ_BAUV01000026.1"/>
</dbReference>
<feature type="transmembrane region" description="Helical" evidence="1">
    <location>
        <begin position="147"/>
        <end position="168"/>
    </location>
</feature>
<keyword evidence="1" id="KW-0812">Transmembrane</keyword>
<dbReference type="Pfam" id="PF04854">
    <property type="entry name" value="DUF624"/>
    <property type="match status" value="1"/>
</dbReference>
<dbReference type="OrthoDB" id="2182676at2"/>
<evidence type="ECO:0000256" key="1">
    <source>
        <dbReference type="SAM" id="Phobius"/>
    </source>
</evidence>
<reference evidence="2 3" key="1">
    <citation type="journal article" date="2014" name="Genome Announc.">
        <title>Draft Genome Sequences of Three Alkaliphilic Bacillus Strains, Bacillus wakoensis JCM 9140T, Bacillus akibai JCM 9157T, and Bacillus hemicellulosilyticus JCM 9152T.</title>
        <authorList>
            <person name="Yuki M."/>
            <person name="Oshima K."/>
            <person name="Suda W."/>
            <person name="Oshida Y."/>
            <person name="Kitamura K."/>
            <person name="Iida T."/>
            <person name="Hattori M."/>
            <person name="Ohkuma M."/>
        </authorList>
    </citation>
    <scope>NUCLEOTIDE SEQUENCE [LARGE SCALE GENOMIC DNA]</scope>
    <source>
        <strain evidence="2 3">JCM 9157</strain>
    </source>
</reference>
<proteinExistence type="predicted"/>
<keyword evidence="1" id="KW-1133">Transmembrane helix</keyword>
<dbReference type="eggNOG" id="COG5578">
    <property type="taxonomic scope" value="Bacteria"/>
</dbReference>
<evidence type="ECO:0000313" key="2">
    <source>
        <dbReference type="EMBL" id="GAE36006.1"/>
    </source>
</evidence>
<evidence type="ECO:0008006" key="4">
    <source>
        <dbReference type="Google" id="ProtNLM"/>
    </source>
</evidence>
<organism evidence="2 3">
    <name type="scientific">Halalkalibacter akibai (strain ATCC 43226 / DSM 21942 / CIP 109018 / JCM 9157 / 1139)</name>
    <name type="common">Bacillus akibai</name>
    <dbReference type="NCBI Taxonomy" id="1236973"/>
    <lineage>
        <taxon>Bacteria</taxon>
        <taxon>Bacillati</taxon>
        <taxon>Bacillota</taxon>
        <taxon>Bacilli</taxon>
        <taxon>Bacillales</taxon>
        <taxon>Bacillaceae</taxon>
        <taxon>Halalkalibacter</taxon>
    </lineage>
</organism>
<sequence>MRFGGLVGRFHEVTEWIIKLAYVNLLWIVFSLVGLVLAGFFPATIAMFAVVRKWIMGEHDIPIFKSFLKAFQTDFKRANILGYILMVIGAVLYIDSQILQHLTNPYWQFLHIPMFIAILMFVLTVFYAIPLFVHYHLSYLLIIRNAFLLNFKHPVMTVLMALSIYGLYVVSMHLPAITVLFGGSITSFVIMRYSFILFEKTRREQRNL</sequence>
<feature type="transmembrane region" description="Helical" evidence="1">
    <location>
        <begin position="25"/>
        <end position="51"/>
    </location>
</feature>
<keyword evidence="1" id="KW-0472">Membrane</keyword>
<dbReference type="AlphaFoldDB" id="W4QV96"/>
<comment type="caution">
    <text evidence="2">The sequence shown here is derived from an EMBL/GenBank/DDBJ whole genome shotgun (WGS) entry which is preliminary data.</text>
</comment>
<keyword evidence="3" id="KW-1185">Reference proteome</keyword>